<dbReference type="EMBL" id="JBHLTQ010000005">
    <property type="protein sequence ID" value="MFC0605134.1"/>
    <property type="molecule type" value="Genomic_DNA"/>
</dbReference>
<dbReference type="InterPro" id="IPR025714">
    <property type="entry name" value="Methyltranfer_dom"/>
</dbReference>
<dbReference type="RefSeq" id="WP_386063954.1">
    <property type="nucleotide sequence ID" value="NZ_JBHLTQ010000005.1"/>
</dbReference>
<keyword evidence="2" id="KW-0489">Methyltransferase</keyword>
<protein>
    <submittedName>
        <fullName evidence="2">Class I SAM-dependent methyltransferase</fullName>
        <ecNumber evidence="2">2.1.1.-</ecNumber>
    </submittedName>
</protein>
<dbReference type="Gene3D" id="3.40.50.150">
    <property type="entry name" value="Vaccinia Virus protein VP39"/>
    <property type="match status" value="1"/>
</dbReference>
<gene>
    <name evidence="2" type="ORF">ACFFGA_11255</name>
</gene>
<evidence type="ECO:0000259" key="1">
    <source>
        <dbReference type="Pfam" id="PF13847"/>
    </source>
</evidence>
<evidence type="ECO:0000313" key="2">
    <source>
        <dbReference type="EMBL" id="MFC0605134.1"/>
    </source>
</evidence>
<accession>A0ABV6QA54</accession>
<dbReference type="SUPFAM" id="SSF53335">
    <property type="entry name" value="S-adenosyl-L-methionine-dependent methyltransferases"/>
    <property type="match status" value="1"/>
</dbReference>
<reference evidence="2 3" key="1">
    <citation type="submission" date="2024-09" db="EMBL/GenBank/DDBJ databases">
        <authorList>
            <person name="Sun Q."/>
            <person name="Mori K."/>
        </authorList>
    </citation>
    <scope>NUCLEOTIDE SEQUENCE [LARGE SCALE GENOMIC DNA]</scope>
    <source>
        <strain evidence="2 3">NCAIM B.02481</strain>
    </source>
</reference>
<organism evidence="2 3">
    <name type="scientific">Winogradskyella pulchriflava</name>
    <dbReference type="NCBI Taxonomy" id="1110688"/>
    <lineage>
        <taxon>Bacteria</taxon>
        <taxon>Pseudomonadati</taxon>
        <taxon>Bacteroidota</taxon>
        <taxon>Flavobacteriia</taxon>
        <taxon>Flavobacteriales</taxon>
        <taxon>Flavobacteriaceae</taxon>
        <taxon>Winogradskyella</taxon>
    </lineage>
</organism>
<dbReference type="CDD" id="cd02440">
    <property type="entry name" value="AdoMet_MTases"/>
    <property type="match status" value="1"/>
</dbReference>
<dbReference type="EC" id="2.1.1.-" evidence="2"/>
<feature type="domain" description="Methyltransferase" evidence="1">
    <location>
        <begin position="49"/>
        <end position="155"/>
    </location>
</feature>
<keyword evidence="3" id="KW-1185">Reference proteome</keyword>
<evidence type="ECO:0000313" key="3">
    <source>
        <dbReference type="Proteomes" id="UP001589832"/>
    </source>
</evidence>
<keyword evidence="2" id="KW-0808">Transferase</keyword>
<name>A0ABV6QA54_9FLAO</name>
<comment type="caution">
    <text evidence="2">The sequence shown here is derived from an EMBL/GenBank/DDBJ whole genome shotgun (WGS) entry which is preliminary data.</text>
</comment>
<sequence>MNKDIINKVDKYYTDKIREYGTTSKGVDWNGKASHFLRFDQLSKVLKEKENFSIMDYGCGFGSYIEYLIDNNYKDFEYFGFDISDDMIKEAKQKYNMPNIEFLNSIDSIEAVDYIIASGIFNVKLDTDTKEWEAYIEKTLMSINNKAKKGFSFNILTSYSDEEYMRPHLFYADPMFYFKLCKERFSRNVALLHDYDLYEFTIIVRKV</sequence>
<proteinExistence type="predicted"/>
<dbReference type="Proteomes" id="UP001589832">
    <property type="component" value="Unassembled WGS sequence"/>
</dbReference>
<dbReference type="Pfam" id="PF13847">
    <property type="entry name" value="Methyltransf_31"/>
    <property type="match status" value="1"/>
</dbReference>
<dbReference type="GO" id="GO:0008168">
    <property type="term" value="F:methyltransferase activity"/>
    <property type="evidence" value="ECO:0007669"/>
    <property type="project" value="UniProtKB-KW"/>
</dbReference>
<dbReference type="GO" id="GO:0032259">
    <property type="term" value="P:methylation"/>
    <property type="evidence" value="ECO:0007669"/>
    <property type="project" value="UniProtKB-KW"/>
</dbReference>
<dbReference type="InterPro" id="IPR029063">
    <property type="entry name" value="SAM-dependent_MTases_sf"/>
</dbReference>